<proteinExistence type="predicted"/>
<sequence length="513" mass="56088">MEDWIPGEDPDAPSEVADREHQPTTTAPSTTIPTDTTATHSMPPATTQATLSNTPVVSSTPVVTTNAPQPPARPPRASGRPPHMPHALKPPQVRAFRGLTITDKDELRRLAGLLGGSVRSYLDGDINVAELEDAEATGRDDQDSRHSSNSVAASATGDNEDNHHSHHTHTTRHTTAHAQTALNTPPASPVQLQTLTCKQEFLGSFDGKPFELENFVSRILNLRRSDRRQAWENAIVRALPMALKGDAAAWHEGLSDEEAEELDSVHKWVDAMRTAFPVNSLQQRRNAQQRAWRFATETVSEYYHQKLRLLRQAYGRDQSEERLVSEIKDTLPASMRAMIRVPIKGATLLDLRTELIEAEPQWKEMYGNPSAPAHAATSPTTPTTTKANFAKQTATSKVNAPAMARSASAPALPAADPASPAPTTGGFGLAATYDPSRVTPAANGKPRSYRRPDGVTMELNRPCTRCGADHFNFEHFHLAAPQVRMLEVLPGDDEYPESRDEVTEDVGESSDFI</sequence>
<feature type="compositionally biased region" description="Acidic residues" evidence="1">
    <location>
        <begin position="1"/>
        <end position="12"/>
    </location>
</feature>
<feature type="compositionally biased region" description="Acidic residues" evidence="1">
    <location>
        <begin position="502"/>
        <end position="513"/>
    </location>
</feature>
<name>A0A8T8SI17_9BASI</name>
<comment type="caution">
    <text evidence="2">The sequence shown here is derived from an EMBL/GenBank/DDBJ whole genome shotgun (WGS) entry which is preliminary data.</text>
</comment>
<feature type="region of interest" description="Disordered" evidence="1">
    <location>
        <begin position="366"/>
        <end position="385"/>
    </location>
</feature>
<feature type="compositionally biased region" description="Polar residues" evidence="1">
    <location>
        <begin position="147"/>
        <end position="157"/>
    </location>
</feature>
<evidence type="ECO:0008006" key="4">
    <source>
        <dbReference type="Google" id="ProtNLM"/>
    </source>
</evidence>
<feature type="region of interest" description="Disordered" evidence="1">
    <location>
        <begin position="491"/>
        <end position="513"/>
    </location>
</feature>
<feature type="region of interest" description="Disordered" evidence="1">
    <location>
        <begin position="1"/>
        <end position="93"/>
    </location>
</feature>
<feature type="compositionally biased region" description="Low complexity" evidence="1">
    <location>
        <begin position="400"/>
        <end position="422"/>
    </location>
</feature>
<reference evidence="2" key="1">
    <citation type="submission" date="2016-04" db="EMBL/GenBank/DDBJ databases">
        <authorList>
            <person name="Nguyen H.D."/>
            <person name="Samba Siva P."/>
            <person name="Cullis J."/>
            <person name="Levesque C.A."/>
            <person name="Hambleton S."/>
        </authorList>
    </citation>
    <scope>NUCLEOTIDE SEQUENCE</scope>
    <source>
        <strain evidence="2">DAOMC 236416</strain>
    </source>
</reference>
<gene>
    <name evidence="2" type="ORF">A4X13_0g7662</name>
</gene>
<evidence type="ECO:0000256" key="1">
    <source>
        <dbReference type="SAM" id="MobiDB-lite"/>
    </source>
</evidence>
<dbReference type="AlphaFoldDB" id="A0A8T8SI17"/>
<feature type="region of interest" description="Disordered" evidence="1">
    <location>
        <begin position="393"/>
        <end position="457"/>
    </location>
</feature>
<feature type="compositionally biased region" description="Low complexity" evidence="1">
    <location>
        <begin position="369"/>
        <end position="385"/>
    </location>
</feature>
<dbReference type="EMBL" id="LWDF02001021">
    <property type="protein sequence ID" value="KAE8240666.1"/>
    <property type="molecule type" value="Genomic_DNA"/>
</dbReference>
<evidence type="ECO:0000313" key="3">
    <source>
        <dbReference type="Proteomes" id="UP000077521"/>
    </source>
</evidence>
<feature type="compositionally biased region" description="Low complexity" evidence="1">
    <location>
        <begin position="52"/>
        <end position="67"/>
    </location>
</feature>
<feature type="region of interest" description="Disordered" evidence="1">
    <location>
        <begin position="134"/>
        <end position="188"/>
    </location>
</feature>
<evidence type="ECO:0000313" key="2">
    <source>
        <dbReference type="EMBL" id="KAE8240666.1"/>
    </source>
</evidence>
<keyword evidence="3" id="KW-1185">Reference proteome</keyword>
<protein>
    <recommendedName>
        <fullName evidence="4">Retrotransposon gag domain-containing protein</fullName>
    </recommendedName>
</protein>
<feature type="compositionally biased region" description="Basic residues" evidence="1">
    <location>
        <begin position="164"/>
        <end position="175"/>
    </location>
</feature>
<feature type="compositionally biased region" description="Basic and acidic residues" evidence="1">
    <location>
        <begin position="136"/>
        <end position="146"/>
    </location>
</feature>
<accession>A0A8T8SI17</accession>
<feature type="compositionally biased region" description="Low complexity" evidence="1">
    <location>
        <begin position="23"/>
        <end position="39"/>
    </location>
</feature>
<organism evidence="2 3">
    <name type="scientific">Tilletia indica</name>
    <dbReference type="NCBI Taxonomy" id="43049"/>
    <lineage>
        <taxon>Eukaryota</taxon>
        <taxon>Fungi</taxon>
        <taxon>Dikarya</taxon>
        <taxon>Basidiomycota</taxon>
        <taxon>Ustilaginomycotina</taxon>
        <taxon>Exobasidiomycetes</taxon>
        <taxon>Tilletiales</taxon>
        <taxon>Tilletiaceae</taxon>
        <taxon>Tilletia</taxon>
    </lineage>
</organism>
<dbReference type="Proteomes" id="UP000077521">
    <property type="component" value="Unassembled WGS sequence"/>
</dbReference>
<reference evidence="2" key="2">
    <citation type="journal article" date="2019" name="IMA Fungus">
        <title>Genome sequencing and comparison of five Tilletia species to identify candidate genes for the detection of regulated species infecting wheat.</title>
        <authorList>
            <person name="Nguyen H.D.T."/>
            <person name="Sultana T."/>
            <person name="Kesanakurti P."/>
            <person name="Hambleton S."/>
        </authorList>
    </citation>
    <scope>NUCLEOTIDE SEQUENCE</scope>
    <source>
        <strain evidence="2">DAOMC 236416</strain>
    </source>
</reference>